<keyword evidence="2" id="KW-1185">Reference proteome</keyword>
<dbReference type="AlphaFoldDB" id="A0A8H4AHI1"/>
<protein>
    <submittedName>
        <fullName evidence="1">Uncharacterized protein</fullName>
    </submittedName>
</protein>
<accession>A0A8H4AHI1</accession>
<evidence type="ECO:0000313" key="1">
    <source>
        <dbReference type="EMBL" id="KAF0496175.1"/>
    </source>
</evidence>
<organism evidence="1 2">
    <name type="scientific">Gigaspora margarita</name>
    <dbReference type="NCBI Taxonomy" id="4874"/>
    <lineage>
        <taxon>Eukaryota</taxon>
        <taxon>Fungi</taxon>
        <taxon>Fungi incertae sedis</taxon>
        <taxon>Mucoromycota</taxon>
        <taxon>Glomeromycotina</taxon>
        <taxon>Glomeromycetes</taxon>
        <taxon>Diversisporales</taxon>
        <taxon>Gigasporaceae</taxon>
        <taxon>Gigaspora</taxon>
    </lineage>
</organism>
<name>A0A8H4AHI1_GIGMA</name>
<evidence type="ECO:0000313" key="2">
    <source>
        <dbReference type="Proteomes" id="UP000439903"/>
    </source>
</evidence>
<dbReference type="OrthoDB" id="2445476at2759"/>
<dbReference type="EMBL" id="WTPW01000601">
    <property type="protein sequence ID" value="KAF0496175.1"/>
    <property type="molecule type" value="Genomic_DNA"/>
</dbReference>
<comment type="caution">
    <text evidence="1">The sequence shown here is derived from an EMBL/GenBank/DDBJ whole genome shotgun (WGS) entry which is preliminary data.</text>
</comment>
<reference evidence="1 2" key="1">
    <citation type="journal article" date="2019" name="Environ. Microbiol.">
        <title>At the nexus of three kingdoms: the genome of the mycorrhizal fungus Gigaspora margarita provides insights into plant, endobacterial and fungal interactions.</title>
        <authorList>
            <person name="Venice F."/>
            <person name="Ghignone S."/>
            <person name="Salvioli di Fossalunga A."/>
            <person name="Amselem J."/>
            <person name="Novero M."/>
            <person name="Xianan X."/>
            <person name="Sedzielewska Toro K."/>
            <person name="Morin E."/>
            <person name="Lipzen A."/>
            <person name="Grigoriev I.V."/>
            <person name="Henrissat B."/>
            <person name="Martin F.M."/>
            <person name="Bonfante P."/>
        </authorList>
    </citation>
    <scope>NUCLEOTIDE SEQUENCE [LARGE SCALE GENOMIC DNA]</scope>
    <source>
        <strain evidence="1 2">BEG34</strain>
    </source>
</reference>
<gene>
    <name evidence="1" type="ORF">F8M41_021041</name>
</gene>
<proteinExistence type="predicted"/>
<sequence>MSAILEGCKLDNEKFAAIRIHQQYNIPSHRRDKGLISHNVLSNKYSIGNDHKESLNLKYQEQLLALKECELALREREAKVYSVELVNLEKEQALKPAS</sequence>
<dbReference type="Proteomes" id="UP000439903">
    <property type="component" value="Unassembled WGS sequence"/>
</dbReference>